<proteinExistence type="predicted"/>
<reference evidence="1 2" key="1">
    <citation type="submission" date="2019-03" db="EMBL/GenBank/DDBJ databases">
        <title>First draft genome of Liparis tanakae, snailfish: a comprehensive survey of snailfish specific genes.</title>
        <authorList>
            <person name="Kim W."/>
            <person name="Song I."/>
            <person name="Jeong J.-H."/>
            <person name="Kim D."/>
            <person name="Kim S."/>
            <person name="Ryu S."/>
            <person name="Song J.Y."/>
            <person name="Lee S.K."/>
        </authorList>
    </citation>
    <scope>NUCLEOTIDE SEQUENCE [LARGE SCALE GENOMIC DNA]</scope>
    <source>
        <tissue evidence="1">Muscle</tissue>
    </source>
</reference>
<dbReference type="Proteomes" id="UP000314294">
    <property type="component" value="Unassembled WGS sequence"/>
</dbReference>
<dbReference type="AlphaFoldDB" id="A0A4Z2ECL6"/>
<keyword evidence="2" id="KW-1185">Reference proteome</keyword>
<evidence type="ECO:0000313" key="2">
    <source>
        <dbReference type="Proteomes" id="UP000314294"/>
    </source>
</evidence>
<name>A0A4Z2ECL6_9TELE</name>
<gene>
    <name evidence="1" type="ORF">EYF80_063388</name>
</gene>
<organism evidence="1 2">
    <name type="scientific">Liparis tanakae</name>
    <name type="common">Tanaka's snailfish</name>
    <dbReference type="NCBI Taxonomy" id="230148"/>
    <lineage>
        <taxon>Eukaryota</taxon>
        <taxon>Metazoa</taxon>
        <taxon>Chordata</taxon>
        <taxon>Craniata</taxon>
        <taxon>Vertebrata</taxon>
        <taxon>Euteleostomi</taxon>
        <taxon>Actinopterygii</taxon>
        <taxon>Neopterygii</taxon>
        <taxon>Teleostei</taxon>
        <taxon>Neoteleostei</taxon>
        <taxon>Acanthomorphata</taxon>
        <taxon>Eupercaria</taxon>
        <taxon>Perciformes</taxon>
        <taxon>Cottioidei</taxon>
        <taxon>Cottales</taxon>
        <taxon>Liparidae</taxon>
        <taxon>Liparis</taxon>
    </lineage>
</organism>
<accession>A0A4Z2ECL6</accession>
<sequence length="82" mass="9377">MKVTRISECSHVVGCACHPRMRAAFHRAAALTRTQRPAEGCWMTRVKRPPYLFGWFRMFTVVEKKDTRVFSRATTMKKGSGG</sequence>
<evidence type="ECO:0000313" key="1">
    <source>
        <dbReference type="EMBL" id="TNN26475.1"/>
    </source>
</evidence>
<comment type="caution">
    <text evidence="1">The sequence shown here is derived from an EMBL/GenBank/DDBJ whole genome shotgun (WGS) entry which is preliminary data.</text>
</comment>
<protein>
    <submittedName>
        <fullName evidence="1">Uncharacterized protein</fullName>
    </submittedName>
</protein>
<dbReference type="EMBL" id="SRLO01010167">
    <property type="protein sequence ID" value="TNN26475.1"/>
    <property type="molecule type" value="Genomic_DNA"/>
</dbReference>